<feature type="region of interest" description="Disordered" evidence="1">
    <location>
        <begin position="64"/>
        <end position="121"/>
    </location>
</feature>
<dbReference type="AlphaFoldDB" id="A0A813KWE6"/>
<comment type="caution">
    <text evidence="2">The sequence shown here is derived from an EMBL/GenBank/DDBJ whole genome shotgun (WGS) entry which is preliminary data.</text>
</comment>
<evidence type="ECO:0000313" key="2">
    <source>
        <dbReference type="EMBL" id="CAE8713540.1"/>
    </source>
</evidence>
<gene>
    <name evidence="2" type="ORF">PGLA2088_LOCUS37592</name>
</gene>
<feature type="compositionally biased region" description="Low complexity" evidence="1">
    <location>
        <begin position="87"/>
        <end position="103"/>
    </location>
</feature>
<feature type="compositionally biased region" description="Polar residues" evidence="1">
    <location>
        <begin position="71"/>
        <end position="81"/>
    </location>
</feature>
<name>A0A813KWE6_POLGL</name>
<reference evidence="2" key="1">
    <citation type="submission" date="2021-02" db="EMBL/GenBank/DDBJ databases">
        <authorList>
            <person name="Dougan E. K."/>
            <person name="Rhodes N."/>
            <person name="Thang M."/>
            <person name="Chan C."/>
        </authorList>
    </citation>
    <scope>NUCLEOTIDE SEQUENCE</scope>
</reference>
<organism evidence="2 3">
    <name type="scientific">Polarella glacialis</name>
    <name type="common">Dinoflagellate</name>
    <dbReference type="NCBI Taxonomy" id="89957"/>
    <lineage>
        <taxon>Eukaryota</taxon>
        <taxon>Sar</taxon>
        <taxon>Alveolata</taxon>
        <taxon>Dinophyceae</taxon>
        <taxon>Suessiales</taxon>
        <taxon>Suessiaceae</taxon>
        <taxon>Polarella</taxon>
    </lineage>
</organism>
<evidence type="ECO:0000313" key="3">
    <source>
        <dbReference type="Proteomes" id="UP000626109"/>
    </source>
</evidence>
<accession>A0A813KWE6</accession>
<evidence type="ECO:0000256" key="1">
    <source>
        <dbReference type="SAM" id="MobiDB-lite"/>
    </source>
</evidence>
<protein>
    <submittedName>
        <fullName evidence="2">Uncharacterized protein</fullName>
    </submittedName>
</protein>
<proteinExistence type="predicted"/>
<dbReference type="Proteomes" id="UP000626109">
    <property type="component" value="Unassembled WGS sequence"/>
</dbReference>
<dbReference type="EMBL" id="CAJNNW010032504">
    <property type="protein sequence ID" value="CAE8713540.1"/>
    <property type="molecule type" value="Genomic_DNA"/>
</dbReference>
<sequence>MLYYLNDEVDNNRKMLKNFNIIEDSTITLLLGLMGGGKRAKVVMSEDFFSNRLRQMHKWLEKHSKQWRNHGPQTTGMSSFSRRCGPSKTSLSSWKSSKAVPSSRRLPTSWIGCPTSRQSRR</sequence>